<protein>
    <recommendedName>
        <fullName evidence="2">alpha-L-fucosidase</fullName>
        <ecNumber evidence="2">3.2.1.51</ecNumber>
    </recommendedName>
</protein>
<dbReference type="PANTHER" id="PTHR10030:SF37">
    <property type="entry name" value="ALPHA-L-FUCOSIDASE-RELATED"/>
    <property type="match status" value="1"/>
</dbReference>
<evidence type="ECO:0000313" key="9">
    <source>
        <dbReference type="Proteomes" id="UP000243525"/>
    </source>
</evidence>
<dbReference type="AlphaFoldDB" id="A0A2T5BXX0"/>
<dbReference type="InterPro" id="IPR000421">
    <property type="entry name" value="FA58C"/>
</dbReference>
<feature type="domain" description="F5/8 type C" evidence="7">
    <location>
        <begin position="533"/>
        <end position="680"/>
    </location>
</feature>
<feature type="signal peptide" evidence="6">
    <location>
        <begin position="1"/>
        <end position="27"/>
    </location>
</feature>
<dbReference type="Gene3D" id="2.60.120.260">
    <property type="entry name" value="Galactose-binding domain-like"/>
    <property type="match status" value="2"/>
</dbReference>
<evidence type="ECO:0000313" key="8">
    <source>
        <dbReference type="EMBL" id="PTN06298.1"/>
    </source>
</evidence>
<evidence type="ECO:0000256" key="6">
    <source>
        <dbReference type="SAM" id="SignalP"/>
    </source>
</evidence>
<sequence length="684" mass="77791">MFNRQKMKIRFSIALVLLLTTGLFAQAQLPKPTDLQMRWQKMETIAFVHFSINTFTDMEWGYGNESPELFNPTNLDCRQWVKICKDAGLKGVILTAKHHDGFCLWPSAYTEHSVKNSPWKNGQGDVVREFADACKEFGLKMGLYLSPWDCNHPDYGKPEYNQYFKNQLTELLTNYGDLFEIWFDGANGGRGYYGTDSLHNRSISEDYYDWQGFVDIVRELQPNCIVHGGGLPDIRWVGNEEGHAGKTHWSSLLPNGQFSKDKSHPAQLNEGHENGTRWLPSETDVSVRPGWYYHASEDHQVKSLPRLMDIYYESVGRNSLLLLNLSPDKRGLVHPIDSLRLLEWKRQLDQDFRENLITSACRFSSNVKKHVMKAFDDDYSSYWQASEAGSFLEIDIKKTVTINRLLLQEYIPEGQRVKAFRVEYFEDGSWRELASETTIGYKRILRFLPVTTSKLRVTFEEMLAPVMITKVAAYNAPILLAQPVIRRNQQGMVSIYSPEKHGEVFYTTDGTTPTRESNRYEKPFLSDGDVTIKAVVYSGSNHGELGEQYFGISKANWTVVGTDSSKLPLFDGNPNSSWVSPKNQREAIIDFGAELSFNGLTYLPDQARWAQGIASGYRISVSADGENWTVVLSGDFSNIRNNPITQTIELGKTVKARFLKFEATSVVDNQPVLGIAEINIAQTK</sequence>
<dbReference type="PROSITE" id="PS50022">
    <property type="entry name" value="FA58C_3"/>
    <property type="match status" value="2"/>
</dbReference>
<keyword evidence="9" id="KW-1185">Reference proteome</keyword>
<dbReference type="SUPFAM" id="SSF49785">
    <property type="entry name" value="Galactose-binding domain-like"/>
    <property type="match status" value="2"/>
</dbReference>
<gene>
    <name evidence="8" type="ORF">C8N47_12319</name>
</gene>
<dbReference type="GO" id="GO:0005764">
    <property type="term" value="C:lysosome"/>
    <property type="evidence" value="ECO:0007669"/>
    <property type="project" value="TreeGrafter"/>
</dbReference>
<comment type="caution">
    <text evidence="8">The sequence shown here is derived from an EMBL/GenBank/DDBJ whole genome shotgun (WGS) entry which is preliminary data.</text>
</comment>
<evidence type="ECO:0000256" key="1">
    <source>
        <dbReference type="ARBA" id="ARBA00007951"/>
    </source>
</evidence>
<dbReference type="EMBL" id="QAAD01000023">
    <property type="protein sequence ID" value="PTN06298.1"/>
    <property type="molecule type" value="Genomic_DNA"/>
</dbReference>
<feature type="domain" description="F5/8 type C" evidence="7">
    <location>
        <begin position="333"/>
        <end position="439"/>
    </location>
</feature>
<reference evidence="8 9" key="1">
    <citation type="submission" date="2018-04" db="EMBL/GenBank/DDBJ databases">
        <title>Genomic Encyclopedia of Archaeal and Bacterial Type Strains, Phase II (KMG-II): from individual species to whole genera.</title>
        <authorList>
            <person name="Goeker M."/>
        </authorList>
    </citation>
    <scope>NUCLEOTIDE SEQUENCE [LARGE SCALE GENOMIC DNA]</scope>
    <source>
        <strain evidence="8 9">DSM 28823</strain>
    </source>
</reference>
<dbReference type="EC" id="3.2.1.51" evidence="2"/>
<name>A0A2T5BXX0_9BACT</name>
<organism evidence="8 9">
    <name type="scientific">Mangrovibacterium marinum</name>
    <dbReference type="NCBI Taxonomy" id="1639118"/>
    <lineage>
        <taxon>Bacteria</taxon>
        <taxon>Pseudomonadati</taxon>
        <taxon>Bacteroidota</taxon>
        <taxon>Bacteroidia</taxon>
        <taxon>Marinilabiliales</taxon>
        <taxon>Prolixibacteraceae</taxon>
        <taxon>Mangrovibacterium</taxon>
    </lineage>
</organism>
<evidence type="ECO:0000256" key="2">
    <source>
        <dbReference type="ARBA" id="ARBA00012662"/>
    </source>
</evidence>
<evidence type="ECO:0000259" key="7">
    <source>
        <dbReference type="PROSITE" id="PS50022"/>
    </source>
</evidence>
<dbReference type="InterPro" id="IPR059177">
    <property type="entry name" value="GH29D-like_dom"/>
</dbReference>
<accession>A0A2T5BXX0</accession>
<evidence type="ECO:0000256" key="3">
    <source>
        <dbReference type="ARBA" id="ARBA00022729"/>
    </source>
</evidence>
<dbReference type="Pfam" id="PF01120">
    <property type="entry name" value="Alpha_L_fucos"/>
    <property type="match status" value="1"/>
</dbReference>
<keyword evidence="3 6" id="KW-0732">Signal</keyword>
<dbReference type="GO" id="GO:0004560">
    <property type="term" value="F:alpha-L-fucosidase activity"/>
    <property type="evidence" value="ECO:0007669"/>
    <property type="project" value="InterPro"/>
</dbReference>
<dbReference type="Proteomes" id="UP000243525">
    <property type="component" value="Unassembled WGS sequence"/>
</dbReference>
<dbReference type="PANTHER" id="PTHR10030">
    <property type="entry name" value="ALPHA-L-FUCOSIDASE"/>
    <property type="match status" value="1"/>
</dbReference>
<dbReference type="InterPro" id="IPR057739">
    <property type="entry name" value="Glyco_hydro_29_N"/>
</dbReference>
<dbReference type="GO" id="GO:0016139">
    <property type="term" value="P:glycoside catabolic process"/>
    <property type="evidence" value="ECO:0007669"/>
    <property type="project" value="TreeGrafter"/>
</dbReference>
<dbReference type="Pfam" id="PF00754">
    <property type="entry name" value="F5_F8_type_C"/>
    <property type="match status" value="2"/>
</dbReference>
<dbReference type="Gene3D" id="3.20.20.80">
    <property type="entry name" value="Glycosidases"/>
    <property type="match status" value="1"/>
</dbReference>
<dbReference type="InterPro" id="IPR000933">
    <property type="entry name" value="Glyco_hydro_29"/>
</dbReference>
<dbReference type="InterPro" id="IPR017853">
    <property type="entry name" value="GH"/>
</dbReference>
<evidence type="ECO:0000256" key="5">
    <source>
        <dbReference type="ARBA" id="ARBA00023295"/>
    </source>
</evidence>
<dbReference type="InterPro" id="IPR008979">
    <property type="entry name" value="Galactose-bd-like_sf"/>
</dbReference>
<dbReference type="FunFam" id="3.20.20.80:FF:000052">
    <property type="entry name" value="Putative alpha-L-fucosidase 1"/>
    <property type="match status" value="1"/>
</dbReference>
<keyword evidence="5" id="KW-0326">Glycosidase</keyword>
<evidence type="ECO:0000256" key="4">
    <source>
        <dbReference type="ARBA" id="ARBA00022801"/>
    </source>
</evidence>
<dbReference type="Pfam" id="PF13290">
    <property type="entry name" value="CHB_HEX_C_1"/>
    <property type="match status" value="1"/>
</dbReference>
<keyword evidence="4" id="KW-0378">Hydrolase</keyword>
<dbReference type="SMART" id="SM00812">
    <property type="entry name" value="Alpha_L_fucos"/>
    <property type="match status" value="1"/>
</dbReference>
<feature type="chain" id="PRO_5015505798" description="alpha-L-fucosidase" evidence="6">
    <location>
        <begin position="28"/>
        <end position="684"/>
    </location>
</feature>
<proteinExistence type="inferred from homology"/>
<dbReference type="SUPFAM" id="SSF51445">
    <property type="entry name" value="(Trans)glycosidases"/>
    <property type="match status" value="1"/>
</dbReference>
<dbReference type="GO" id="GO:0006004">
    <property type="term" value="P:fucose metabolic process"/>
    <property type="evidence" value="ECO:0007669"/>
    <property type="project" value="TreeGrafter"/>
</dbReference>
<comment type="similarity">
    <text evidence="1">Belongs to the glycosyl hydrolase 29 family.</text>
</comment>